<dbReference type="GO" id="GO:0000049">
    <property type="term" value="F:tRNA binding"/>
    <property type="evidence" value="ECO:0007669"/>
    <property type="project" value="UniProtKB-KW"/>
</dbReference>
<protein>
    <recommendedName>
        <fullName evidence="12">tRNA-dihydrouridine synthase</fullName>
        <ecNumber evidence="12">1.3.1.-</ecNumber>
    </recommendedName>
</protein>
<dbReference type="InterPro" id="IPR004652">
    <property type="entry name" value="DusB-like"/>
</dbReference>
<evidence type="ECO:0000256" key="5">
    <source>
        <dbReference type="ARBA" id="ARBA00022643"/>
    </source>
</evidence>
<evidence type="ECO:0000256" key="14">
    <source>
        <dbReference type="PIRSR" id="PIRSR006621-2"/>
    </source>
</evidence>
<dbReference type="GO" id="GO:0017150">
    <property type="term" value="F:tRNA dihydrouridine synthase activity"/>
    <property type="evidence" value="ECO:0007669"/>
    <property type="project" value="InterPro"/>
</dbReference>
<comment type="similarity">
    <text evidence="12">Belongs to the dus family.</text>
</comment>
<dbReference type="InterPro" id="IPR035587">
    <property type="entry name" value="DUS-like_FMN-bd"/>
</dbReference>
<dbReference type="AlphaFoldDB" id="A0A512H3B5"/>
<keyword evidence="9 12" id="KW-0560">Oxidoreductase</keyword>
<dbReference type="NCBIfam" id="TIGR00737">
    <property type="entry name" value="nifR3_yhdG"/>
    <property type="match status" value="1"/>
</dbReference>
<dbReference type="InterPro" id="IPR024036">
    <property type="entry name" value="tRNA-dHydroUridine_Synthase_C"/>
</dbReference>
<dbReference type="Proteomes" id="UP000321567">
    <property type="component" value="Unassembled WGS sequence"/>
</dbReference>
<evidence type="ECO:0000256" key="3">
    <source>
        <dbReference type="ARBA" id="ARBA00022555"/>
    </source>
</evidence>
<evidence type="ECO:0000256" key="11">
    <source>
        <dbReference type="ARBA" id="ARBA00048802"/>
    </source>
</evidence>
<dbReference type="PIRSF" id="PIRSF006621">
    <property type="entry name" value="Dus"/>
    <property type="match status" value="1"/>
</dbReference>
<evidence type="ECO:0000256" key="1">
    <source>
        <dbReference type="ARBA" id="ARBA00001917"/>
    </source>
</evidence>
<dbReference type="Gene3D" id="3.20.20.70">
    <property type="entry name" value="Aldolase class I"/>
    <property type="match status" value="1"/>
</dbReference>
<dbReference type="EC" id="1.3.1.-" evidence="12"/>
<dbReference type="OrthoDB" id="9783413at2"/>
<evidence type="ECO:0000256" key="2">
    <source>
        <dbReference type="ARBA" id="ARBA00002790"/>
    </source>
</evidence>
<dbReference type="RefSeq" id="WP_147161981.1">
    <property type="nucleotide sequence ID" value="NZ_BJZO01000001.1"/>
</dbReference>
<keyword evidence="5 12" id="KW-0288">FMN</keyword>
<feature type="binding site" evidence="14">
    <location>
        <begin position="247"/>
        <end position="248"/>
    </location>
    <ligand>
        <name>FMN</name>
        <dbReference type="ChEBI" id="CHEBI:58210"/>
    </ligand>
</feature>
<dbReference type="GO" id="GO:0050660">
    <property type="term" value="F:flavin adenine dinucleotide binding"/>
    <property type="evidence" value="ECO:0007669"/>
    <property type="project" value="InterPro"/>
</dbReference>
<evidence type="ECO:0000256" key="7">
    <source>
        <dbReference type="ARBA" id="ARBA00022857"/>
    </source>
</evidence>
<comment type="catalytic activity">
    <reaction evidence="11">
        <text>a 5,6-dihydrouridine in tRNA + NAD(+) = a uridine in tRNA + NADH + H(+)</text>
        <dbReference type="Rhea" id="RHEA:54452"/>
        <dbReference type="Rhea" id="RHEA-COMP:13339"/>
        <dbReference type="Rhea" id="RHEA-COMP:13887"/>
        <dbReference type="ChEBI" id="CHEBI:15378"/>
        <dbReference type="ChEBI" id="CHEBI:57540"/>
        <dbReference type="ChEBI" id="CHEBI:57945"/>
        <dbReference type="ChEBI" id="CHEBI:65315"/>
        <dbReference type="ChEBI" id="CHEBI:74443"/>
    </reaction>
</comment>
<dbReference type="InterPro" id="IPR001269">
    <property type="entry name" value="DUS_fam"/>
</dbReference>
<evidence type="ECO:0000256" key="12">
    <source>
        <dbReference type="PIRNR" id="PIRNR006621"/>
    </source>
</evidence>
<feature type="domain" description="DUS-like FMN-binding" evidence="15">
    <location>
        <begin position="17"/>
        <end position="338"/>
    </location>
</feature>
<feature type="binding site" evidence="14">
    <location>
        <begin position="19"/>
        <end position="21"/>
    </location>
    <ligand>
        <name>FMN</name>
        <dbReference type="ChEBI" id="CHEBI:58210"/>
    </ligand>
</feature>
<comment type="catalytic activity">
    <reaction evidence="10">
        <text>a 5,6-dihydrouridine in tRNA + NADP(+) = a uridine in tRNA + NADPH + H(+)</text>
        <dbReference type="Rhea" id="RHEA:23624"/>
        <dbReference type="Rhea" id="RHEA-COMP:13339"/>
        <dbReference type="Rhea" id="RHEA-COMP:13887"/>
        <dbReference type="ChEBI" id="CHEBI:15378"/>
        <dbReference type="ChEBI" id="CHEBI:57783"/>
        <dbReference type="ChEBI" id="CHEBI:58349"/>
        <dbReference type="ChEBI" id="CHEBI:65315"/>
        <dbReference type="ChEBI" id="CHEBI:74443"/>
    </reaction>
</comment>
<name>A0A512H3B5_9PROT</name>
<organism evidence="16 17">
    <name type="scientific">Pararhodospirillum oryzae</name>
    <dbReference type="NCBI Taxonomy" id="478448"/>
    <lineage>
        <taxon>Bacteria</taxon>
        <taxon>Pseudomonadati</taxon>
        <taxon>Pseudomonadota</taxon>
        <taxon>Alphaproteobacteria</taxon>
        <taxon>Rhodospirillales</taxon>
        <taxon>Rhodospirillaceae</taxon>
        <taxon>Pararhodospirillum</taxon>
    </lineage>
</organism>
<dbReference type="PROSITE" id="PS01136">
    <property type="entry name" value="UPF0034"/>
    <property type="match status" value="1"/>
</dbReference>
<dbReference type="InterPro" id="IPR018517">
    <property type="entry name" value="tRNA_hU_synthase_CS"/>
</dbReference>
<accession>A0A512H3B5</accession>
<dbReference type="Pfam" id="PF01207">
    <property type="entry name" value="Dus"/>
    <property type="match status" value="1"/>
</dbReference>
<dbReference type="InterPro" id="IPR013785">
    <property type="entry name" value="Aldolase_TIM"/>
</dbReference>
<comment type="cofactor">
    <cofactor evidence="1 12 14">
        <name>FMN</name>
        <dbReference type="ChEBI" id="CHEBI:58210"/>
    </cofactor>
</comment>
<evidence type="ECO:0000256" key="9">
    <source>
        <dbReference type="ARBA" id="ARBA00023002"/>
    </source>
</evidence>
<evidence type="ECO:0000313" key="16">
    <source>
        <dbReference type="EMBL" id="GEO79908.1"/>
    </source>
</evidence>
<evidence type="ECO:0000256" key="8">
    <source>
        <dbReference type="ARBA" id="ARBA00022884"/>
    </source>
</evidence>
<evidence type="ECO:0000259" key="15">
    <source>
        <dbReference type="Pfam" id="PF01207"/>
    </source>
</evidence>
<feature type="binding site" evidence="14">
    <location>
        <position position="192"/>
    </location>
    <ligand>
        <name>FMN</name>
        <dbReference type="ChEBI" id="CHEBI:58210"/>
    </ligand>
</feature>
<comment type="function">
    <text evidence="2 12">Catalyzes the synthesis of 5,6-dihydrouridine (D), a modified base found in the D-loop of most tRNAs, via the reduction of the C5-C6 double bond in target uridines.</text>
</comment>
<comment type="caution">
    <text evidence="16">The sequence shown here is derived from an EMBL/GenBank/DDBJ whole genome shotgun (WGS) entry which is preliminary data.</text>
</comment>
<keyword evidence="14" id="KW-0547">Nucleotide-binding</keyword>
<dbReference type="EMBL" id="BJZO01000001">
    <property type="protein sequence ID" value="GEO79908.1"/>
    <property type="molecule type" value="Genomic_DNA"/>
</dbReference>
<gene>
    <name evidence="16" type="ORF">ROR02_00390</name>
</gene>
<dbReference type="Gene3D" id="1.10.1200.80">
    <property type="entry name" value="Putative flavin oxidoreducatase, domain 2"/>
    <property type="match status" value="1"/>
</dbReference>
<dbReference type="PANTHER" id="PTHR45846:SF1">
    <property type="entry name" value="TRNA-DIHYDROURIDINE(47) SYNTHASE [NAD(P)(+)]-LIKE"/>
    <property type="match status" value="1"/>
</dbReference>
<keyword evidence="7" id="KW-0521">NADP</keyword>
<reference evidence="16 17" key="1">
    <citation type="submission" date="2019-07" db="EMBL/GenBank/DDBJ databases">
        <title>Whole genome shotgun sequence of Rhodospirillum oryzae NBRC 107573.</title>
        <authorList>
            <person name="Hosoyama A."/>
            <person name="Uohara A."/>
            <person name="Ohji S."/>
            <person name="Ichikawa N."/>
        </authorList>
    </citation>
    <scope>NUCLEOTIDE SEQUENCE [LARGE SCALE GENOMIC DNA]</scope>
    <source>
        <strain evidence="16 17">NBRC 107573</strain>
    </source>
</reference>
<feature type="binding site" evidence="14">
    <location>
        <position position="162"/>
    </location>
    <ligand>
        <name>FMN</name>
        <dbReference type="ChEBI" id="CHEBI:58210"/>
    </ligand>
</feature>
<dbReference type="PANTHER" id="PTHR45846">
    <property type="entry name" value="TRNA-DIHYDROURIDINE(47) SYNTHASE [NAD(P)(+)]-LIKE"/>
    <property type="match status" value="1"/>
</dbReference>
<evidence type="ECO:0000256" key="10">
    <source>
        <dbReference type="ARBA" id="ARBA00048205"/>
    </source>
</evidence>
<dbReference type="CDD" id="cd02801">
    <property type="entry name" value="DUS_like_FMN"/>
    <property type="match status" value="1"/>
</dbReference>
<feature type="active site" description="Proton donor" evidence="13">
    <location>
        <position position="123"/>
    </location>
</feature>
<keyword evidence="3" id="KW-0820">tRNA-binding</keyword>
<feature type="binding site" evidence="14">
    <location>
        <position position="93"/>
    </location>
    <ligand>
        <name>FMN</name>
        <dbReference type="ChEBI" id="CHEBI:58210"/>
    </ligand>
</feature>
<keyword evidence="6 12" id="KW-0819">tRNA processing</keyword>
<keyword evidence="4 12" id="KW-0285">Flavoprotein</keyword>
<evidence type="ECO:0000313" key="17">
    <source>
        <dbReference type="Proteomes" id="UP000321567"/>
    </source>
</evidence>
<sequence length="365" mass="39105">MVALSEILSPSVPLVSLAPMAGITDRPFRCLARRFGCPLAWTEMVAGGELLRGRDRGLFRAPVEDTPPARTACRATSSRVPPMDDEDEPLAVQLLGRDPAILAEAARVAEARGARVIDLNMGCPARKVVGGLGGAALMRDEALAGRLMEAVVGAVSVPVTVKMRLGWDDESRNAPRLARLAEAAGAAWVTVHARTRAQRFEGRADWAAVRPVKEAVRLPVIVNGDIGSVAHARQALAVSGADAVMIGRAALGAPWLPGAIARHLAEGRTDEPAPPALEERLALMRDHLHALVAHYGPDLGVRVSRKHMIWYTASFLGAEGWRASYMNARTPDQALDCLAQLQEGFQPREGLQAPARSALRQEKGR</sequence>
<evidence type="ECO:0000256" key="6">
    <source>
        <dbReference type="ARBA" id="ARBA00022694"/>
    </source>
</evidence>
<evidence type="ECO:0000256" key="13">
    <source>
        <dbReference type="PIRSR" id="PIRSR006621-1"/>
    </source>
</evidence>
<keyword evidence="17" id="KW-1185">Reference proteome</keyword>
<keyword evidence="8" id="KW-0694">RNA-binding</keyword>
<evidence type="ECO:0000256" key="4">
    <source>
        <dbReference type="ARBA" id="ARBA00022630"/>
    </source>
</evidence>
<dbReference type="SUPFAM" id="SSF51395">
    <property type="entry name" value="FMN-linked oxidoreductases"/>
    <property type="match status" value="1"/>
</dbReference>
<proteinExistence type="inferred from homology"/>